<keyword evidence="3" id="KW-0433">Leucine-rich repeat</keyword>
<keyword evidence="2" id="KW-1003">Cell membrane</keyword>
<keyword evidence="7" id="KW-0807">Transducer</keyword>
<dbReference type="GO" id="GO:0008584">
    <property type="term" value="P:male gonad development"/>
    <property type="evidence" value="ECO:0007669"/>
    <property type="project" value="TreeGrafter"/>
</dbReference>
<dbReference type="GO" id="GO:0009755">
    <property type="term" value="P:hormone-mediated signaling pathway"/>
    <property type="evidence" value="ECO:0007669"/>
    <property type="project" value="TreeGrafter"/>
</dbReference>
<evidence type="ECO:0000256" key="2">
    <source>
        <dbReference type="ARBA" id="ARBA00022475"/>
    </source>
</evidence>
<dbReference type="GO" id="GO:0008528">
    <property type="term" value="F:G protein-coupled peptide receptor activity"/>
    <property type="evidence" value="ECO:0007669"/>
    <property type="project" value="TreeGrafter"/>
</dbReference>
<name>A0A671YRF1_SPAAU</name>
<dbReference type="GO" id="GO:0004964">
    <property type="term" value="F:luteinizing hormone receptor activity"/>
    <property type="evidence" value="ECO:0007669"/>
    <property type="project" value="InterPro"/>
</dbReference>
<dbReference type="InterPro" id="IPR002273">
    <property type="entry name" value="LSH_rcpt"/>
</dbReference>
<dbReference type="Gene3D" id="3.80.10.10">
    <property type="entry name" value="Ribonuclease Inhibitor"/>
    <property type="match status" value="1"/>
</dbReference>
<dbReference type="GO" id="GO:0007200">
    <property type="term" value="P:phospholipase C-activating G protein-coupled receptor signaling pathway"/>
    <property type="evidence" value="ECO:0007669"/>
    <property type="project" value="TreeGrafter"/>
</dbReference>
<sequence>MEFPHVKSHRFLVINLCTTITVSRSQASVCAEWRIVSSSCADKVLPPRQPRSHSVPPTSKPSLYLTRETHRLHERPNYIFSHQMRCDLGTYMYIFHGWTSLFCLCSVVSDIAQSVTLETIETLAFNNLLNLSEISIQNTRSLMRIGRGTFNNLPKLRYLSISNTGITVFPDITSIYSLEPEFILDIYDNLYLLEIPPNAFIGLTKEYVTMNLYNNGIREIHDHAFNGTKIDKLVLKNNRNLRGIHRDAFKGATGPEVLDVSATALKKLPAEGLESVLVLFAQSAYALKSLPPLQGLWSLREAHLTYNSHCCALLSWSTHRDFTFNPAWNNGSTSCDESDSTAR</sequence>
<dbReference type="GO" id="GO:0005886">
    <property type="term" value="C:plasma membrane"/>
    <property type="evidence" value="ECO:0007669"/>
    <property type="project" value="UniProtKB-SubCell"/>
</dbReference>
<dbReference type="Ensembl" id="ENSSAUT00010066939.1">
    <property type="protein sequence ID" value="ENSSAUP00010063884.1"/>
    <property type="gene ID" value="ENSSAUG00010025666.1"/>
</dbReference>
<evidence type="ECO:0000256" key="3">
    <source>
        <dbReference type="ARBA" id="ARBA00022614"/>
    </source>
</evidence>
<dbReference type="InterPro" id="IPR032675">
    <property type="entry name" value="LRR_dom_sf"/>
</dbReference>
<dbReference type="Proteomes" id="UP000472265">
    <property type="component" value="Chromosome 15"/>
</dbReference>
<dbReference type="GO" id="GO:0001541">
    <property type="term" value="P:ovarian follicle development"/>
    <property type="evidence" value="ECO:0007669"/>
    <property type="project" value="TreeGrafter"/>
</dbReference>
<dbReference type="PANTHER" id="PTHR24372:SF1">
    <property type="entry name" value="LUTROPIN-CHORIOGONADOTROPIC HORMONE RECEPTOR"/>
    <property type="match status" value="1"/>
</dbReference>
<keyword evidence="6" id="KW-0675">Receptor</keyword>
<keyword evidence="5" id="KW-1015">Disulfide bond</keyword>
<dbReference type="GO" id="GO:0007189">
    <property type="term" value="P:adenylate cyclase-activating G protein-coupled receptor signaling pathway"/>
    <property type="evidence" value="ECO:0007669"/>
    <property type="project" value="TreeGrafter"/>
</dbReference>
<evidence type="ECO:0000256" key="6">
    <source>
        <dbReference type="ARBA" id="ARBA00023170"/>
    </source>
</evidence>
<dbReference type="PANTHER" id="PTHR24372">
    <property type="entry name" value="GLYCOPROTEIN HORMONE RECEPTOR"/>
    <property type="match status" value="1"/>
</dbReference>
<reference evidence="8" key="3">
    <citation type="submission" date="2025-09" db="UniProtKB">
        <authorList>
            <consortium name="Ensembl"/>
        </authorList>
    </citation>
    <scope>IDENTIFICATION</scope>
</reference>
<dbReference type="SUPFAM" id="SSF52058">
    <property type="entry name" value="L domain-like"/>
    <property type="match status" value="1"/>
</dbReference>
<comment type="subcellular location">
    <subcellularLocation>
        <location evidence="1">Cell membrane</location>
        <topology evidence="1">Multi-pass membrane protein</topology>
    </subcellularLocation>
</comment>
<evidence type="ECO:0000256" key="1">
    <source>
        <dbReference type="ARBA" id="ARBA00004651"/>
    </source>
</evidence>
<keyword evidence="9" id="KW-1185">Reference proteome</keyword>
<evidence type="ECO:0000313" key="8">
    <source>
        <dbReference type="Ensembl" id="ENSSAUP00010063884.1"/>
    </source>
</evidence>
<organism evidence="8 9">
    <name type="scientific">Sparus aurata</name>
    <name type="common">Gilthead sea bream</name>
    <dbReference type="NCBI Taxonomy" id="8175"/>
    <lineage>
        <taxon>Eukaryota</taxon>
        <taxon>Metazoa</taxon>
        <taxon>Chordata</taxon>
        <taxon>Craniata</taxon>
        <taxon>Vertebrata</taxon>
        <taxon>Euteleostomi</taxon>
        <taxon>Actinopterygii</taxon>
        <taxon>Neopterygii</taxon>
        <taxon>Teleostei</taxon>
        <taxon>Neoteleostei</taxon>
        <taxon>Acanthomorphata</taxon>
        <taxon>Eupercaria</taxon>
        <taxon>Spariformes</taxon>
        <taxon>Sparidae</taxon>
        <taxon>Sparus</taxon>
    </lineage>
</organism>
<gene>
    <name evidence="8" type="primary">lhcgr</name>
</gene>
<reference evidence="8" key="1">
    <citation type="submission" date="2021-04" db="EMBL/GenBank/DDBJ databases">
        <authorList>
            <consortium name="Wellcome Sanger Institute Data Sharing"/>
        </authorList>
    </citation>
    <scope>NUCLEOTIDE SEQUENCE [LARGE SCALE GENOMIC DNA]</scope>
</reference>
<keyword evidence="2" id="KW-0472">Membrane</keyword>
<evidence type="ECO:0000313" key="9">
    <source>
        <dbReference type="Proteomes" id="UP000472265"/>
    </source>
</evidence>
<dbReference type="GeneTree" id="ENSGT00940000157364"/>
<proteinExistence type="predicted"/>
<dbReference type="GO" id="GO:0022602">
    <property type="term" value="P:ovulation cycle process"/>
    <property type="evidence" value="ECO:0007669"/>
    <property type="project" value="TreeGrafter"/>
</dbReference>
<reference evidence="8" key="2">
    <citation type="submission" date="2025-08" db="UniProtKB">
        <authorList>
            <consortium name="Ensembl"/>
        </authorList>
    </citation>
    <scope>IDENTIFICATION</scope>
</reference>
<keyword evidence="4" id="KW-0297">G-protein coupled receptor</keyword>
<dbReference type="Pfam" id="PF13306">
    <property type="entry name" value="LRR_5"/>
    <property type="match status" value="2"/>
</dbReference>
<protein>
    <submittedName>
        <fullName evidence="8">Luteinizing hormone/choriogonadotropin receptor</fullName>
    </submittedName>
</protein>
<dbReference type="AlphaFoldDB" id="A0A671YRF1"/>
<evidence type="ECO:0000256" key="5">
    <source>
        <dbReference type="ARBA" id="ARBA00023157"/>
    </source>
</evidence>
<dbReference type="PRINTS" id="PR01144">
    <property type="entry name" value="LSHRECEPTOR"/>
</dbReference>
<dbReference type="InterPro" id="IPR026906">
    <property type="entry name" value="LRR_5"/>
</dbReference>
<evidence type="ECO:0000256" key="7">
    <source>
        <dbReference type="ARBA" id="ARBA00023224"/>
    </source>
</evidence>
<evidence type="ECO:0000256" key="4">
    <source>
        <dbReference type="ARBA" id="ARBA00023040"/>
    </source>
</evidence>
<accession>A0A671YRF1</accession>